<dbReference type="InterPro" id="IPR004680">
    <property type="entry name" value="Cit_transptr-like_dom"/>
</dbReference>
<feature type="transmembrane region" description="Helical" evidence="10">
    <location>
        <begin position="218"/>
        <end position="251"/>
    </location>
</feature>
<comment type="subcellular location">
    <subcellularLocation>
        <location evidence="1">Cell membrane</location>
        <topology evidence="1">Multi-pass membrane protein</topology>
    </subcellularLocation>
</comment>
<dbReference type="RefSeq" id="WP_285620961.1">
    <property type="nucleotide sequence ID" value="NZ_BSTJ01000003.1"/>
</dbReference>
<dbReference type="GO" id="GO:0046685">
    <property type="term" value="P:response to arsenic-containing substance"/>
    <property type="evidence" value="ECO:0007669"/>
    <property type="project" value="UniProtKB-KW"/>
</dbReference>
<organism evidence="12 13">
    <name type="scientific">Actinoallomurus iriomotensis</name>
    <dbReference type="NCBI Taxonomy" id="478107"/>
    <lineage>
        <taxon>Bacteria</taxon>
        <taxon>Bacillati</taxon>
        <taxon>Actinomycetota</taxon>
        <taxon>Actinomycetes</taxon>
        <taxon>Streptosporangiales</taxon>
        <taxon>Thermomonosporaceae</taxon>
        <taxon>Actinoallomurus</taxon>
    </lineage>
</organism>
<evidence type="ECO:0000256" key="1">
    <source>
        <dbReference type="ARBA" id="ARBA00004651"/>
    </source>
</evidence>
<dbReference type="PANTHER" id="PTHR43302">
    <property type="entry name" value="TRANSPORTER ARSB-RELATED"/>
    <property type="match status" value="1"/>
</dbReference>
<dbReference type="GO" id="GO:0015105">
    <property type="term" value="F:arsenite transmembrane transporter activity"/>
    <property type="evidence" value="ECO:0007669"/>
    <property type="project" value="InterPro"/>
</dbReference>
<keyword evidence="4" id="KW-0813">Transport</keyword>
<comment type="caution">
    <text evidence="12">The sequence shown here is derived from an EMBL/GenBank/DDBJ whole genome shotgun (WGS) entry which is preliminary data.</text>
</comment>
<dbReference type="Pfam" id="PF03600">
    <property type="entry name" value="CitMHS"/>
    <property type="match status" value="1"/>
</dbReference>
<dbReference type="GO" id="GO:0005886">
    <property type="term" value="C:plasma membrane"/>
    <property type="evidence" value="ECO:0007669"/>
    <property type="project" value="UniProtKB-SubCell"/>
</dbReference>
<keyword evidence="5" id="KW-1003">Cell membrane</keyword>
<accession>A0A9W6RFG6</accession>
<keyword evidence="9 10" id="KW-0472">Membrane</keyword>
<evidence type="ECO:0000256" key="4">
    <source>
        <dbReference type="ARBA" id="ARBA00022448"/>
    </source>
</evidence>
<sequence>MNTAISIVLLIAVLGFVVARPGGLPEAVAAAPAAALVLTFGLVPAGAAWHEVGALGPTVGFLAAVLVLAYLADGEGVFAYAGAMAARWSRGSPQRLLARVFAIAAAVTATLSLDATVVLLTPVIFATAATAGVRPRPYVYACIHLANSASLLLPVSNLTNLLAFDASGLTFGDYSLLMVAPWFAVVGVEYLIFRWYFAGDLDTRQNSSTLVRTKAPTVAIVVLVLTLLGFGLLQPFGVHPCLVALAGAGVLTVRRLRGLRVAERMAVVRSMAASANPAFLLFVIALGLVVLAVRRSSAGDLIARMVPHHASFFGLLTVTVIAAILANLLNNLPTTLVLVPLVSNSPTLVLAVLLGVNIGPNLTYVGSLATLLWRQLLRSHDHPPDVRDFLRLGALTVPACLVAGVLTLWLSLHLLGRH</sequence>
<reference evidence="12" key="1">
    <citation type="submission" date="2023-03" db="EMBL/GenBank/DDBJ databases">
        <title>Actinoallomurus iriomotensis NBRC 103681.</title>
        <authorList>
            <person name="Ichikawa N."/>
            <person name="Sato H."/>
            <person name="Tonouchi N."/>
        </authorList>
    </citation>
    <scope>NUCLEOTIDE SEQUENCE</scope>
    <source>
        <strain evidence="12">NBRC 103681</strain>
    </source>
</reference>
<evidence type="ECO:0000259" key="11">
    <source>
        <dbReference type="Pfam" id="PF03600"/>
    </source>
</evidence>
<keyword evidence="6 10" id="KW-0812">Transmembrane</keyword>
<keyword evidence="7" id="KW-0059">Arsenical resistance</keyword>
<feature type="transmembrane region" description="Helical" evidence="10">
    <location>
        <begin position="29"/>
        <end position="49"/>
    </location>
</feature>
<protein>
    <submittedName>
        <fullName evidence="12">Arsenic transport integral membrane protein ArsB</fullName>
    </submittedName>
</protein>
<proteinExistence type="inferred from homology"/>
<dbReference type="PRINTS" id="PR00758">
    <property type="entry name" value="ARSENICPUMP"/>
</dbReference>
<keyword evidence="8 10" id="KW-1133">Transmembrane helix</keyword>
<feature type="transmembrane region" description="Helical" evidence="10">
    <location>
        <begin position="61"/>
        <end position="81"/>
    </location>
</feature>
<feature type="transmembrane region" description="Helical" evidence="10">
    <location>
        <begin position="392"/>
        <end position="412"/>
    </location>
</feature>
<evidence type="ECO:0000256" key="8">
    <source>
        <dbReference type="ARBA" id="ARBA00022989"/>
    </source>
</evidence>
<gene>
    <name evidence="12" type="primary">arsB2</name>
    <name evidence="12" type="ORF">Airi01_030850</name>
</gene>
<evidence type="ECO:0000256" key="6">
    <source>
        <dbReference type="ARBA" id="ARBA00022692"/>
    </source>
</evidence>
<feature type="transmembrane region" description="Helical" evidence="10">
    <location>
        <begin position="176"/>
        <end position="197"/>
    </location>
</feature>
<dbReference type="AlphaFoldDB" id="A0A9W6RFG6"/>
<evidence type="ECO:0000256" key="9">
    <source>
        <dbReference type="ARBA" id="ARBA00023136"/>
    </source>
</evidence>
<dbReference type="Proteomes" id="UP001165135">
    <property type="component" value="Unassembled WGS sequence"/>
</dbReference>
<evidence type="ECO:0000256" key="7">
    <source>
        <dbReference type="ARBA" id="ARBA00022849"/>
    </source>
</evidence>
<comment type="similarity">
    <text evidence="3">Belongs to the CitM (TC 2.A.11) transporter family.</text>
</comment>
<evidence type="ECO:0000313" key="13">
    <source>
        <dbReference type="Proteomes" id="UP001165135"/>
    </source>
</evidence>
<comment type="similarity">
    <text evidence="2">Belongs to the ArsB family.</text>
</comment>
<feature type="transmembrane region" description="Helical" evidence="10">
    <location>
        <begin position="305"/>
        <end position="328"/>
    </location>
</feature>
<dbReference type="InterPro" id="IPR000802">
    <property type="entry name" value="Arsenical_pump_ArsB"/>
</dbReference>
<feature type="domain" description="Citrate transporter-like" evidence="11">
    <location>
        <begin position="24"/>
        <end position="343"/>
    </location>
</feature>
<dbReference type="PANTHER" id="PTHR43302:SF5">
    <property type="entry name" value="TRANSPORTER ARSB-RELATED"/>
    <property type="match status" value="1"/>
</dbReference>
<evidence type="ECO:0000256" key="5">
    <source>
        <dbReference type="ARBA" id="ARBA00022475"/>
    </source>
</evidence>
<evidence type="ECO:0000313" key="12">
    <source>
        <dbReference type="EMBL" id="GLY74818.1"/>
    </source>
</evidence>
<feature type="transmembrane region" description="Helical" evidence="10">
    <location>
        <begin position="101"/>
        <end position="126"/>
    </location>
</feature>
<feature type="transmembrane region" description="Helical" evidence="10">
    <location>
        <begin position="271"/>
        <end position="293"/>
    </location>
</feature>
<dbReference type="EMBL" id="BSTJ01000003">
    <property type="protein sequence ID" value="GLY74818.1"/>
    <property type="molecule type" value="Genomic_DNA"/>
</dbReference>
<evidence type="ECO:0000256" key="10">
    <source>
        <dbReference type="SAM" id="Phobius"/>
    </source>
</evidence>
<evidence type="ECO:0000256" key="2">
    <source>
        <dbReference type="ARBA" id="ARBA00006433"/>
    </source>
</evidence>
<evidence type="ECO:0000256" key="3">
    <source>
        <dbReference type="ARBA" id="ARBA00009843"/>
    </source>
</evidence>
<name>A0A9W6RFG6_9ACTN</name>
<feature type="transmembrane region" description="Helical" evidence="10">
    <location>
        <begin position="138"/>
        <end position="156"/>
    </location>
</feature>